<feature type="domain" description="MATH" evidence="4">
    <location>
        <begin position="6"/>
        <end position="130"/>
    </location>
</feature>
<dbReference type="CDD" id="cd00121">
    <property type="entry name" value="MATH"/>
    <property type="match status" value="1"/>
</dbReference>
<dbReference type="InterPro" id="IPR008974">
    <property type="entry name" value="TRAF-like"/>
</dbReference>
<comment type="caution">
    <text evidence="5">The sequence shown here is derived from an EMBL/GenBank/DDBJ whole genome shotgun (WGS) entry which is preliminary data.</text>
</comment>
<feature type="compositionally biased region" description="Acidic residues" evidence="3">
    <location>
        <begin position="300"/>
        <end position="310"/>
    </location>
</feature>
<keyword evidence="6" id="KW-1185">Reference proteome</keyword>
<evidence type="ECO:0000313" key="6">
    <source>
        <dbReference type="Proteomes" id="UP001558713"/>
    </source>
</evidence>
<proteinExistence type="predicted"/>
<feature type="coiled-coil region" evidence="2">
    <location>
        <begin position="469"/>
        <end position="496"/>
    </location>
</feature>
<protein>
    <submittedName>
        <fullName evidence="5">MATH domain and coiled-coil domain-containing protein</fullName>
    </submittedName>
</protein>
<feature type="region of interest" description="Disordered" evidence="3">
    <location>
        <begin position="160"/>
        <end position="317"/>
    </location>
</feature>
<evidence type="ECO:0000256" key="2">
    <source>
        <dbReference type="SAM" id="Coils"/>
    </source>
</evidence>
<dbReference type="AlphaFoldDB" id="A0ABD1A4C9"/>
<sequence length="511" mass="57281">MGEQVEKRFTWNLKKFSTLKGECCYSHPFPFAGWNWHIIAYPKNKGHLSLYIGLVNPESLPSGWRRQVKYRLTVVNKKIWKNDSKVLDGKNWFDASNHSWGFKEFLPRFKLHSRDGGFLVGDKLTIVAQLHVFPLVIEPNHIEKILELLSNKFGNQAADASVNRSQGDSSCQVVQKTENDTSQEVLDDDNASEESSDNDDEKSEEGSDDDDASQEGSDDDDDEASEEGPDDDDESEEGPDDDDDASSLVSDDGGRGKSPLKDGSLTVGNHGMRCTSVASETEVSNVDDDDAPKRDPHDDTFEDDQGEDDASSLVSRDTDTLNTLKSLEDANQTVENGDTRCINVASVTEASNDLLKEIQPVIETLDVNGFQVFSSQADSVSHIFKRHPDIAIGFRPKNQQIRRAYMDALLSLIEMMCQSPEKLTENDLSNADDTLVDLIDAGFKLDWLKTKLNEITEKKKMEQGSVARLQTMEEQLQKLKHMFLDLETQLQKEKAEAFTLRVRLSFNDVVS</sequence>
<feature type="compositionally biased region" description="Acidic residues" evidence="3">
    <location>
        <begin position="185"/>
        <end position="245"/>
    </location>
</feature>
<dbReference type="InterPro" id="IPR002083">
    <property type="entry name" value="MATH/TRAF_dom"/>
</dbReference>
<dbReference type="PROSITE" id="PS50144">
    <property type="entry name" value="MATH"/>
    <property type="match status" value="1"/>
</dbReference>
<organism evidence="5 6">
    <name type="scientific">Cardamine amara subsp. amara</name>
    <dbReference type="NCBI Taxonomy" id="228776"/>
    <lineage>
        <taxon>Eukaryota</taxon>
        <taxon>Viridiplantae</taxon>
        <taxon>Streptophyta</taxon>
        <taxon>Embryophyta</taxon>
        <taxon>Tracheophyta</taxon>
        <taxon>Spermatophyta</taxon>
        <taxon>Magnoliopsida</taxon>
        <taxon>eudicotyledons</taxon>
        <taxon>Gunneridae</taxon>
        <taxon>Pentapetalae</taxon>
        <taxon>rosids</taxon>
        <taxon>malvids</taxon>
        <taxon>Brassicales</taxon>
        <taxon>Brassicaceae</taxon>
        <taxon>Cardamineae</taxon>
        <taxon>Cardamine</taxon>
    </lineage>
</organism>
<dbReference type="EMBL" id="JBANAX010000585">
    <property type="protein sequence ID" value="KAL1201589.1"/>
    <property type="molecule type" value="Genomic_DNA"/>
</dbReference>
<dbReference type="SMART" id="SM00061">
    <property type="entry name" value="MATH"/>
    <property type="match status" value="1"/>
</dbReference>
<accession>A0ABD1A4C9</accession>
<name>A0ABD1A4C9_CARAN</name>
<dbReference type="InterPro" id="IPR050804">
    <property type="entry name" value="MCC"/>
</dbReference>
<evidence type="ECO:0000259" key="4">
    <source>
        <dbReference type="PROSITE" id="PS50144"/>
    </source>
</evidence>
<dbReference type="PANTHER" id="PTHR46236">
    <property type="entry name" value="TRAF-LIKE SUPERFAMILY PROTEIN"/>
    <property type="match status" value="1"/>
</dbReference>
<feature type="compositionally biased region" description="Polar residues" evidence="3">
    <location>
        <begin position="162"/>
        <end position="184"/>
    </location>
</feature>
<dbReference type="Pfam" id="PF22486">
    <property type="entry name" value="MATH_2"/>
    <property type="match status" value="1"/>
</dbReference>
<evidence type="ECO:0000313" key="5">
    <source>
        <dbReference type="EMBL" id="KAL1201589.1"/>
    </source>
</evidence>
<dbReference type="SUPFAM" id="SSF49599">
    <property type="entry name" value="TRAF domain-like"/>
    <property type="match status" value="1"/>
</dbReference>
<evidence type="ECO:0000256" key="1">
    <source>
        <dbReference type="ARBA" id="ARBA00023054"/>
    </source>
</evidence>
<reference evidence="5 6" key="1">
    <citation type="submission" date="2024-04" db="EMBL/GenBank/DDBJ databases">
        <title>Genome assembly C_amara_ONT_v2.</title>
        <authorList>
            <person name="Yant L."/>
            <person name="Moore C."/>
            <person name="Slenker M."/>
        </authorList>
    </citation>
    <scope>NUCLEOTIDE SEQUENCE [LARGE SCALE GENOMIC DNA]</scope>
    <source>
        <tissue evidence="5">Leaf</tissue>
    </source>
</reference>
<keyword evidence="1 2" id="KW-0175">Coiled coil</keyword>
<dbReference type="PANTHER" id="PTHR46236:SF8">
    <property type="entry name" value="UBIQUITIN-SPECIFIC PROTEASE FAMILY C19-RELATED PROTEIN"/>
    <property type="match status" value="1"/>
</dbReference>
<dbReference type="Gene3D" id="2.60.210.10">
    <property type="entry name" value="Apoptosis, Tumor Necrosis Factor Receptor Associated Protein 2, Chain A"/>
    <property type="match status" value="1"/>
</dbReference>
<evidence type="ECO:0000256" key="3">
    <source>
        <dbReference type="SAM" id="MobiDB-lite"/>
    </source>
</evidence>
<dbReference type="Proteomes" id="UP001558713">
    <property type="component" value="Unassembled WGS sequence"/>
</dbReference>
<gene>
    <name evidence="5" type="ORF">V5N11_000255</name>
</gene>